<dbReference type="InterPro" id="IPR009081">
    <property type="entry name" value="PP-bd_ACP"/>
</dbReference>
<feature type="region of interest" description="Disordered" evidence="5">
    <location>
        <begin position="1793"/>
        <end position="1860"/>
    </location>
</feature>
<proteinExistence type="predicted"/>
<keyword evidence="2" id="KW-0597">Phosphoprotein</keyword>
<keyword evidence="3" id="KW-0808">Transferase</keyword>
<dbReference type="Gene3D" id="3.30.70.3290">
    <property type="match status" value="1"/>
</dbReference>
<dbReference type="InterPro" id="IPR049900">
    <property type="entry name" value="PKS_mFAS_DH"/>
</dbReference>
<dbReference type="Gene3D" id="3.40.366.10">
    <property type="entry name" value="Malonyl-Coenzyme A Acyl Carrier Protein, domain 2"/>
    <property type="match status" value="2"/>
</dbReference>
<dbReference type="InterPro" id="IPR029058">
    <property type="entry name" value="AB_hydrolase_fold"/>
</dbReference>
<dbReference type="Pfam" id="PF16073">
    <property type="entry name" value="SAT"/>
    <property type="match status" value="1"/>
</dbReference>
<dbReference type="Gene3D" id="3.40.50.1820">
    <property type="entry name" value="alpha/beta hydrolase"/>
    <property type="match status" value="1"/>
</dbReference>
<evidence type="ECO:0000259" key="8">
    <source>
        <dbReference type="PROSITE" id="PS52019"/>
    </source>
</evidence>
<dbReference type="PROSITE" id="PS50075">
    <property type="entry name" value="CARRIER"/>
    <property type="match status" value="2"/>
</dbReference>
<dbReference type="InterPro" id="IPR016039">
    <property type="entry name" value="Thiolase-like"/>
</dbReference>
<evidence type="ECO:0000256" key="4">
    <source>
        <dbReference type="PROSITE-ProRule" id="PRU01363"/>
    </source>
</evidence>
<dbReference type="InterPro" id="IPR049551">
    <property type="entry name" value="PKS_DH_C"/>
</dbReference>
<dbReference type="SUPFAM" id="SSF55048">
    <property type="entry name" value="Probable ACP-binding domain of malonyl-CoA ACP transacylase"/>
    <property type="match status" value="1"/>
</dbReference>
<feature type="domain" description="Carrier" evidence="6">
    <location>
        <begin position="1860"/>
        <end position="1934"/>
    </location>
</feature>
<dbReference type="Gene3D" id="3.40.47.10">
    <property type="match status" value="1"/>
</dbReference>
<dbReference type="Proteomes" id="UP001583186">
    <property type="component" value="Unassembled WGS sequence"/>
</dbReference>
<evidence type="ECO:0000256" key="2">
    <source>
        <dbReference type="ARBA" id="ARBA00022553"/>
    </source>
</evidence>
<evidence type="ECO:0000256" key="5">
    <source>
        <dbReference type="SAM" id="MobiDB-lite"/>
    </source>
</evidence>
<feature type="region of interest" description="N-terminal hotdog fold" evidence="4">
    <location>
        <begin position="1348"/>
        <end position="1490"/>
    </location>
</feature>
<dbReference type="InterPro" id="IPR020841">
    <property type="entry name" value="PKS_Beta-ketoAc_synthase_dom"/>
</dbReference>
<dbReference type="Pfam" id="PF00550">
    <property type="entry name" value="PP-binding"/>
    <property type="match status" value="2"/>
</dbReference>
<dbReference type="SUPFAM" id="SSF53474">
    <property type="entry name" value="alpha/beta-Hydrolases"/>
    <property type="match status" value="1"/>
</dbReference>
<dbReference type="PANTHER" id="PTHR43775:SF37">
    <property type="entry name" value="SI:DKEY-61P9.11"/>
    <property type="match status" value="1"/>
</dbReference>
<dbReference type="PROSITE" id="PS52004">
    <property type="entry name" value="KS3_2"/>
    <property type="match status" value="1"/>
</dbReference>
<evidence type="ECO:0000313" key="10">
    <source>
        <dbReference type="Proteomes" id="UP001583186"/>
    </source>
</evidence>
<keyword evidence="1" id="KW-0596">Phosphopantetheine</keyword>
<dbReference type="InterPro" id="IPR016036">
    <property type="entry name" value="Malonyl_transacylase_ACP-bd"/>
</dbReference>
<dbReference type="Pfam" id="PF00698">
    <property type="entry name" value="Acyl_transf_1"/>
    <property type="match status" value="1"/>
</dbReference>
<accession>A0ABR3YJQ1</accession>
<feature type="region of interest" description="Disordered" evidence="5">
    <location>
        <begin position="378"/>
        <end position="401"/>
    </location>
</feature>
<protein>
    <submittedName>
        <fullName evidence="9">Type I Iterative PKS</fullName>
    </submittedName>
</protein>
<dbReference type="Pfam" id="PF14765">
    <property type="entry name" value="PS-DH"/>
    <property type="match status" value="1"/>
</dbReference>
<dbReference type="Gene3D" id="3.10.129.110">
    <property type="entry name" value="Polyketide synthase dehydratase"/>
    <property type="match status" value="1"/>
</dbReference>
<feature type="active site" description="Proton donor; for dehydratase activity" evidence="4">
    <location>
        <position position="1579"/>
    </location>
</feature>
<dbReference type="InterPro" id="IPR036736">
    <property type="entry name" value="ACP-like_sf"/>
</dbReference>
<dbReference type="InterPro" id="IPR016035">
    <property type="entry name" value="Acyl_Trfase/lysoPLipase"/>
</dbReference>
<reference evidence="9 10" key="1">
    <citation type="journal article" date="2024" name="IMA Fungus">
        <title>IMA Genome - F19 : A genome assembly and annotation guide to empower mycologists, including annotated draft genome sequences of Ceratocystis pirilliformis, Diaporthe australafricana, Fusarium ophioides, Paecilomyces lecythidis, and Sporothrix stenoceras.</title>
        <authorList>
            <person name="Aylward J."/>
            <person name="Wilson A.M."/>
            <person name="Visagie C.M."/>
            <person name="Spraker J."/>
            <person name="Barnes I."/>
            <person name="Buitendag C."/>
            <person name="Ceriani C."/>
            <person name="Del Mar Angel L."/>
            <person name="du Plessis D."/>
            <person name="Fuchs T."/>
            <person name="Gasser K."/>
            <person name="Kramer D."/>
            <person name="Li W."/>
            <person name="Munsamy K."/>
            <person name="Piso A."/>
            <person name="Price J.L."/>
            <person name="Sonnekus B."/>
            <person name="Thomas C."/>
            <person name="van der Nest A."/>
            <person name="van Dijk A."/>
            <person name="van Heerden A."/>
            <person name="van Vuuren N."/>
            <person name="Yilmaz N."/>
            <person name="Duong T.A."/>
            <person name="van der Merwe N.A."/>
            <person name="Wingfield M.J."/>
            <person name="Wingfield B.D."/>
        </authorList>
    </citation>
    <scope>NUCLEOTIDE SEQUENCE [LARGE SCALE GENOMIC DNA]</scope>
    <source>
        <strain evidence="9 10">CMW 5346</strain>
    </source>
</reference>
<evidence type="ECO:0000256" key="1">
    <source>
        <dbReference type="ARBA" id="ARBA00022450"/>
    </source>
</evidence>
<feature type="domain" description="PKS/mFAS DH" evidence="8">
    <location>
        <begin position="1348"/>
        <end position="1667"/>
    </location>
</feature>
<evidence type="ECO:0000259" key="6">
    <source>
        <dbReference type="PROSITE" id="PS50075"/>
    </source>
</evidence>
<dbReference type="InterPro" id="IPR014030">
    <property type="entry name" value="Ketoacyl_synth_N"/>
</dbReference>
<dbReference type="InterPro" id="IPR014043">
    <property type="entry name" value="Acyl_transferase_dom"/>
</dbReference>
<feature type="region of interest" description="C-terminal hotdog fold" evidence="4">
    <location>
        <begin position="1518"/>
        <end position="1667"/>
    </location>
</feature>
<dbReference type="InterPro" id="IPR001031">
    <property type="entry name" value="Thioesterase"/>
</dbReference>
<dbReference type="SUPFAM" id="SSF47336">
    <property type="entry name" value="ACP-like"/>
    <property type="match status" value="2"/>
</dbReference>
<dbReference type="Pfam" id="PF00975">
    <property type="entry name" value="Thioesterase"/>
    <property type="match status" value="1"/>
</dbReference>
<feature type="compositionally biased region" description="Polar residues" evidence="5">
    <location>
        <begin position="1841"/>
        <end position="1854"/>
    </location>
</feature>
<dbReference type="SMART" id="SM00825">
    <property type="entry name" value="PKS_KS"/>
    <property type="match status" value="1"/>
</dbReference>
<feature type="domain" description="Carrier" evidence="6">
    <location>
        <begin position="1718"/>
        <end position="1792"/>
    </location>
</feature>
<feature type="region of interest" description="Disordered" evidence="5">
    <location>
        <begin position="1689"/>
        <end position="1711"/>
    </location>
</feature>
<feature type="compositionally biased region" description="Polar residues" evidence="5">
    <location>
        <begin position="1794"/>
        <end position="1817"/>
    </location>
</feature>
<dbReference type="SUPFAM" id="SSF52151">
    <property type="entry name" value="FabD/lysophospholipase-like"/>
    <property type="match status" value="1"/>
</dbReference>
<dbReference type="InterPro" id="IPR018201">
    <property type="entry name" value="Ketoacyl_synth_AS"/>
</dbReference>
<feature type="domain" description="Ketosynthase family 3 (KS3)" evidence="7">
    <location>
        <begin position="401"/>
        <end position="832"/>
    </location>
</feature>
<dbReference type="SMART" id="SM00827">
    <property type="entry name" value="PKS_AT"/>
    <property type="match status" value="1"/>
</dbReference>
<dbReference type="Gene3D" id="1.10.1200.10">
    <property type="entry name" value="ACP-like"/>
    <property type="match status" value="2"/>
</dbReference>
<evidence type="ECO:0000313" key="9">
    <source>
        <dbReference type="EMBL" id="KAL1888260.1"/>
    </source>
</evidence>
<dbReference type="NCBIfam" id="TIGR04532">
    <property type="entry name" value="PT_fungal_PKS"/>
    <property type="match status" value="1"/>
</dbReference>
<dbReference type="InterPro" id="IPR003965">
    <property type="entry name" value="Fatty_acid_synthase"/>
</dbReference>
<dbReference type="PANTHER" id="PTHR43775">
    <property type="entry name" value="FATTY ACID SYNTHASE"/>
    <property type="match status" value="1"/>
</dbReference>
<dbReference type="PRINTS" id="PR01483">
    <property type="entry name" value="FASYNTHASE"/>
</dbReference>
<keyword evidence="10" id="KW-1185">Reference proteome</keyword>
<dbReference type="Pfam" id="PF02801">
    <property type="entry name" value="Ketoacyl-synt_C"/>
    <property type="match status" value="1"/>
</dbReference>
<dbReference type="EMBL" id="JAWCUI010000096">
    <property type="protein sequence ID" value="KAL1888260.1"/>
    <property type="molecule type" value="Genomic_DNA"/>
</dbReference>
<evidence type="ECO:0000256" key="3">
    <source>
        <dbReference type="ARBA" id="ARBA00022679"/>
    </source>
</evidence>
<feature type="active site" description="Proton acceptor; for dehydratase activity" evidence="4">
    <location>
        <position position="1380"/>
    </location>
</feature>
<dbReference type="InterPro" id="IPR001227">
    <property type="entry name" value="Ac_transferase_dom_sf"/>
</dbReference>
<dbReference type="InterPro" id="IPR014031">
    <property type="entry name" value="Ketoacyl_synth_C"/>
</dbReference>
<dbReference type="InterPro" id="IPR042104">
    <property type="entry name" value="PKS_dehydratase_sf"/>
</dbReference>
<organism evidence="9 10">
    <name type="scientific">Sporothrix stenoceras</name>
    <dbReference type="NCBI Taxonomy" id="5173"/>
    <lineage>
        <taxon>Eukaryota</taxon>
        <taxon>Fungi</taxon>
        <taxon>Dikarya</taxon>
        <taxon>Ascomycota</taxon>
        <taxon>Pezizomycotina</taxon>
        <taxon>Sordariomycetes</taxon>
        <taxon>Sordariomycetidae</taxon>
        <taxon>Ophiostomatales</taxon>
        <taxon>Ophiostomataceae</taxon>
        <taxon>Sporothrix</taxon>
    </lineage>
</organism>
<name>A0ABR3YJQ1_9PEZI</name>
<feature type="compositionally biased region" description="Low complexity" evidence="5">
    <location>
        <begin position="381"/>
        <end position="394"/>
    </location>
</feature>
<dbReference type="PROSITE" id="PS00606">
    <property type="entry name" value="KS3_1"/>
    <property type="match status" value="1"/>
</dbReference>
<dbReference type="CDD" id="cd00833">
    <property type="entry name" value="PKS"/>
    <property type="match status" value="1"/>
</dbReference>
<dbReference type="InterPro" id="IPR030918">
    <property type="entry name" value="PT_fungal_PKS"/>
</dbReference>
<dbReference type="SMART" id="SM00823">
    <property type="entry name" value="PKS_PP"/>
    <property type="match status" value="2"/>
</dbReference>
<evidence type="ECO:0000259" key="7">
    <source>
        <dbReference type="PROSITE" id="PS52004"/>
    </source>
</evidence>
<dbReference type="SUPFAM" id="SSF53901">
    <property type="entry name" value="Thiolase-like"/>
    <property type="match status" value="1"/>
</dbReference>
<dbReference type="Pfam" id="PF00109">
    <property type="entry name" value="ketoacyl-synt"/>
    <property type="match status" value="1"/>
</dbReference>
<dbReference type="InterPro" id="IPR020806">
    <property type="entry name" value="PKS_PP-bd"/>
</dbReference>
<sequence length="2236" mass="237217">MTTALLFGDQTAEVLPSIESLNSHSLYSTALRQFFRAGTDRLRSAIARLPAADRRQCPASFESPVELARWLSTAASDDTTKDTPALLKISPAVSAALLCIAQLGHVIVDLEKNPRRLSANDTAILGTCTGLLAAVAVACSNNLADLLAIADEVVMLAFYIGYEGVRRAARLDDSAQSATSTTAWATLVTNITADRAAMDASLAKFNEKHVLAADRRVYISSASSLSSVITISGPPSTTAALFASEPAVFQGTKRIPLPIAAAFHAEHLPPVSAEHILEKAFHKNATSAFLSRSLRSDVTLLAATADRRQYTNSAITDVLADIVHDIFQAPIDLGAAMQSLVEIAGSNKIVTLVSFGPINSTKAIARYLTGHNIDVETQADPSSSLPAASPSGTSLPPPPGDNAIAIVGMASRLPGSETLEEFWQVLEQGRDLHEPIRPDRFDVNTHCDPTGQRRNTTLTPYGVFIDRPGYFDTRLFSMSPREAAQTDPGQRLLLLTTYEALEMAGYAPGRTPSSAARRIGSFVGQTGDDYREVNAGQDVDTYFITGGIRAFGPGRLNYHFGWEGPSYSVDTACSSSAASIQLACTSLLTRGCDTAVAGGANLLTTSDFFAGLSRGSFLSKTGGCKTFDAEADGYVRADGVAVIVLKRLSDAVADNDNILGVIRSAVTNHSAEAISITHPHAATQERLFQSALDRAGLQPNDIDYAELHGTGTQAGDATESKSVTNVLARNRGSAEPLYVGTVKPNLGHGEAASGVTSLIKVLMMMRHSAIPPHVGIKSGRMNPKLMHLKDMNTHIAFQTTPFVPRPGGDGKRRVLINNFDAAGGNTSIVMEDAPLRLGDAATTTNDPRSHHVVAVSGRTATALAGNSQRLLDYLRSDAASQARLEDLAYTTTARRMHHGLRQAHVVSSLDGLVSCLKSAVAAPSTAKAPSKSSSAPSVIFCFTGQGSQYAGMASELFATQPTFRETMLDCDRIAVCHGFASFLPLVTGGDAAASKESLENASPVQVQLAIVSIELSLAALWKSLGVTPAAVIGHSLGEYAALCTAGVLSLSDCLCLVGHRARLMLANCQPGTQSMLAMACGVAEAESLLGSSSSFSHCEIACANGPSATVVSGPAAEVAQLQKWASVKTTLLDVQFAFHSAQMDPVVDEYSTFTAKAHYSAPSIPFASTLLGTLLPVGSDPIDSTYLVRQMRERVRYEDALHSLLADTSIKASQAAWVETGPSPICIGLARSTLATVDNSKSSVLLPSLKRGESDWKTFSQAVSRTYEAGVDIDWQEYHAAFESSLRLLELPTYAFDLKNYWIQYRGDWALRKGDPAQVDNSSSQLTMTALAVAAPSYPEFKATTGIHRIVSQTISDASIAVTFATDAIEPKLNKALRGHLVNGAGLCPSSVMGDMALTAANYIRRLSQSSSSRSSIPPIDLNLCIDVHGMGIHKPLLIQPGETKQIIRTAAQWDASTSTVSVTFSSQDGPDGDEVEHAHCQVSFGDGSAWQFVWKRNAYLVRSRMDQLVEASGRGQAHKLLRPMVYKLFAAFVDYAPKYQGLEEVYMDSHELEAAAKVQFLTSEAEDGVFTCSPYWIDGLAHLSGFILNGADTTPADSVFISHGWGSLKVVGELSADKSYRSYVRMQEETGSKGVLSGDVYFFDGNDVVAMCEDLKFQRVKRSILPYLLPSGDNTGIPAQPAAKKTLAPVSSSVPASRGKPAAKVSSPKPTPVQVGPSIFSRILDVVASEVGIDVSELADDAWFADLGVDSLLAISITAKLSALLGRQLPATLFTEYLGVSQLRSYFAEDDTSAPSVNVSPPHGNSDNNTAWATSPPSEHGSDDADDDESGASSSDSPSQADTPVSSIGQTPNPGVANGHSTELFRKIIAVEVGVDQSEIEDDTPLADLGVDSLLSLSILGTIKAQTGRVLPSSFLLDHPTLNDIQKVLGGQSHTSPQELAQAVAKAASLCVPETTGTATYTAEAILLQGTPSSSTPALFLLPDGSGSASSYVGLPPMGLKGAVYGLSSPFLRSPKDFTISLQDVASAYIGEIRRVQPCGPYHLGGWSIGGSYAFEVASQLALRHGEKVASLVLIDAPCPKSLPPMSAETIDLLDTIGAFDGLKGGRGNKNKIREGVREHFAGSVNSLKQYTPAPIPRWAVPQSVTVLWARDGVWETVGEVVQSQYQGATKQAGGANAAQDWIMDPRKDKGPNGWETLLPGAHIECKVVPGDHFTIMRRPGITDLGRQIGCSVSE</sequence>
<gene>
    <name evidence="9" type="ORF">Sste5346_009652</name>
</gene>
<dbReference type="InterPro" id="IPR050091">
    <property type="entry name" value="PKS_NRPS_Biosynth_Enz"/>
</dbReference>
<comment type="caution">
    <text evidence="9">The sequence shown here is derived from an EMBL/GenBank/DDBJ whole genome shotgun (WGS) entry which is preliminary data.</text>
</comment>
<dbReference type="Pfam" id="PF22621">
    <property type="entry name" value="CurL-like_PKS_C"/>
    <property type="match status" value="1"/>
</dbReference>
<dbReference type="InterPro" id="IPR032088">
    <property type="entry name" value="SAT"/>
</dbReference>
<dbReference type="PROSITE" id="PS52019">
    <property type="entry name" value="PKS_MFAS_DH"/>
    <property type="match status" value="1"/>
</dbReference>